<dbReference type="InterPro" id="IPR013094">
    <property type="entry name" value="AB_hydrolase_3"/>
</dbReference>
<evidence type="ECO:0000313" key="5">
    <source>
        <dbReference type="Proteomes" id="UP000006701"/>
    </source>
</evidence>
<sequence>MSIPRPPLNADLAEAHKNIPLLELTTQAERDTYRASLNAMITVDSILRGKEDTITYTDVDIPGPAGPLRATIFAPKHRTRPAATTPGILHLHGGGLATGNRFLGLTILDCVDALGAICVTVEYRLAPEHPQPAALDDGVDWLSTRQDGDLAPVTAAGVRQVAAFALGAGREGALAGLPETFIDVGEADVFRDQDVAYAMALWRDGVAAERHVWPGAWHGFDVFVPEARTVANTREVHIVLLLSGELTEVELLVRPGEDIEDIEDNAPDPVMAFVKPTKNGAGGAESESESAGGQGEGNLCWQKAYYRTNQPPGLRHSQHLDPFLSLKINSSAIVPAFKTHRAESIRTLRDYPHTFIPKGKTKSNKIKATEDRLKHLPC</sequence>
<feature type="region of interest" description="Disordered" evidence="2">
    <location>
        <begin position="359"/>
        <end position="378"/>
    </location>
</feature>
<name>A1CA87_ASPCL</name>
<dbReference type="KEGG" id="act:ACLA_010810"/>
<dbReference type="GO" id="GO:0016787">
    <property type="term" value="F:hydrolase activity"/>
    <property type="evidence" value="ECO:0007669"/>
    <property type="project" value="UniProtKB-KW"/>
</dbReference>
<dbReference type="RefSeq" id="XP_001274081.1">
    <property type="nucleotide sequence ID" value="XM_001274080.1"/>
</dbReference>
<dbReference type="PANTHER" id="PTHR48081">
    <property type="entry name" value="AB HYDROLASE SUPERFAMILY PROTEIN C4A8.06C"/>
    <property type="match status" value="1"/>
</dbReference>
<dbReference type="OrthoDB" id="433474at2759"/>
<dbReference type="Pfam" id="PF07859">
    <property type="entry name" value="Abhydrolase_3"/>
    <property type="match status" value="2"/>
</dbReference>
<dbReference type="SUPFAM" id="SSF53474">
    <property type="entry name" value="alpha/beta-Hydrolases"/>
    <property type="match status" value="1"/>
</dbReference>
<evidence type="ECO:0000256" key="2">
    <source>
        <dbReference type="SAM" id="MobiDB-lite"/>
    </source>
</evidence>
<dbReference type="InterPro" id="IPR050300">
    <property type="entry name" value="GDXG_lipolytic_enzyme"/>
</dbReference>
<dbReference type="EMBL" id="DS027049">
    <property type="protein sequence ID" value="EAW12655.1"/>
    <property type="molecule type" value="Genomic_DNA"/>
</dbReference>
<accession>A1CA87</accession>
<reference evidence="4 5" key="1">
    <citation type="journal article" date="2008" name="PLoS Genet.">
        <title>Genomic islands in the pathogenic filamentous fungus Aspergillus fumigatus.</title>
        <authorList>
            <person name="Fedorova N.D."/>
            <person name="Khaldi N."/>
            <person name="Joardar V.S."/>
            <person name="Maiti R."/>
            <person name="Amedeo P."/>
            <person name="Anderson M.J."/>
            <person name="Crabtree J."/>
            <person name="Silva J.C."/>
            <person name="Badger J.H."/>
            <person name="Albarraq A."/>
            <person name="Angiuoli S."/>
            <person name="Bussey H."/>
            <person name="Bowyer P."/>
            <person name="Cotty P.J."/>
            <person name="Dyer P.S."/>
            <person name="Egan A."/>
            <person name="Galens K."/>
            <person name="Fraser-Liggett C.M."/>
            <person name="Haas B.J."/>
            <person name="Inman J.M."/>
            <person name="Kent R."/>
            <person name="Lemieux S."/>
            <person name="Malavazi I."/>
            <person name="Orvis J."/>
            <person name="Roemer T."/>
            <person name="Ronning C.M."/>
            <person name="Sundaram J.P."/>
            <person name="Sutton G."/>
            <person name="Turner G."/>
            <person name="Venter J.C."/>
            <person name="White O.R."/>
            <person name="Whitty B.R."/>
            <person name="Youngman P."/>
            <person name="Wolfe K.H."/>
            <person name="Goldman G.H."/>
            <person name="Wortman J.R."/>
            <person name="Jiang B."/>
            <person name="Denning D.W."/>
            <person name="Nierman W.C."/>
        </authorList>
    </citation>
    <scope>NUCLEOTIDE SEQUENCE [LARGE SCALE GENOMIC DNA]</scope>
    <source>
        <strain evidence="5">ATCC 1007 / CBS 513.65 / DSM 816 / NCTC 3887 / NRRL 1</strain>
    </source>
</reference>
<gene>
    <name evidence="4" type="ORF">ACLA_010810</name>
</gene>
<feature type="compositionally biased region" description="Basic and acidic residues" evidence="2">
    <location>
        <begin position="367"/>
        <end position="378"/>
    </location>
</feature>
<dbReference type="InterPro" id="IPR029058">
    <property type="entry name" value="AB_hydrolase_fold"/>
</dbReference>
<keyword evidence="1" id="KW-0378">Hydrolase</keyword>
<keyword evidence="5" id="KW-1185">Reference proteome</keyword>
<proteinExistence type="predicted"/>
<evidence type="ECO:0000256" key="1">
    <source>
        <dbReference type="ARBA" id="ARBA00022801"/>
    </source>
</evidence>
<dbReference type="HOGENOM" id="CLU_731536_0_0_1"/>
<organism evidence="4 5">
    <name type="scientific">Aspergillus clavatus (strain ATCC 1007 / CBS 513.65 / DSM 816 / NCTC 3887 / NRRL 1 / QM 1276 / 107)</name>
    <dbReference type="NCBI Taxonomy" id="344612"/>
    <lineage>
        <taxon>Eukaryota</taxon>
        <taxon>Fungi</taxon>
        <taxon>Dikarya</taxon>
        <taxon>Ascomycota</taxon>
        <taxon>Pezizomycotina</taxon>
        <taxon>Eurotiomycetes</taxon>
        <taxon>Eurotiomycetidae</taxon>
        <taxon>Eurotiales</taxon>
        <taxon>Aspergillaceae</taxon>
        <taxon>Aspergillus</taxon>
        <taxon>Aspergillus subgen. Fumigati</taxon>
    </lineage>
</organism>
<protein>
    <recommendedName>
        <fullName evidence="3">Alpha/beta hydrolase fold-3 domain-containing protein</fullName>
    </recommendedName>
</protein>
<feature type="domain" description="Alpha/beta hydrolase fold-3" evidence="3">
    <location>
        <begin position="88"/>
        <end position="143"/>
    </location>
</feature>
<dbReference type="PANTHER" id="PTHR48081:SF8">
    <property type="entry name" value="ALPHA_BETA HYDROLASE FOLD-3 DOMAIN-CONTAINING PROTEIN-RELATED"/>
    <property type="match status" value="1"/>
</dbReference>
<dbReference type="VEuPathDB" id="FungiDB:ACLA_010810"/>
<dbReference type="Proteomes" id="UP000006701">
    <property type="component" value="Unassembled WGS sequence"/>
</dbReference>
<dbReference type="AlphaFoldDB" id="A1CA87"/>
<evidence type="ECO:0000259" key="3">
    <source>
        <dbReference type="Pfam" id="PF07859"/>
    </source>
</evidence>
<evidence type="ECO:0000313" key="4">
    <source>
        <dbReference type="EMBL" id="EAW12655.1"/>
    </source>
</evidence>
<dbReference type="Gene3D" id="3.40.50.1820">
    <property type="entry name" value="alpha/beta hydrolase"/>
    <property type="match status" value="2"/>
</dbReference>
<dbReference type="GeneID" id="4706810"/>
<feature type="domain" description="Alpha/beta hydrolase fold-3" evidence="3">
    <location>
        <begin position="163"/>
        <end position="220"/>
    </location>
</feature>